<evidence type="ECO:0000313" key="5">
    <source>
        <dbReference type="Proteomes" id="UP001152622"/>
    </source>
</evidence>
<feature type="region of interest" description="Disordered" evidence="2">
    <location>
        <begin position="114"/>
        <end position="140"/>
    </location>
</feature>
<accession>A0A9Q1IDI4</accession>
<feature type="compositionally biased region" description="Low complexity" evidence="2">
    <location>
        <begin position="1079"/>
        <end position="1096"/>
    </location>
</feature>
<feature type="domain" description="FH2" evidence="3">
    <location>
        <begin position="61"/>
        <end position="460"/>
    </location>
</feature>
<keyword evidence="5" id="KW-1185">Reference proteome</keyword>
<feature type="coiled-coil region" evidence="1">
    <location>
        <begin position="348"/>
        <end position="403"/>
    </location>
</feature>
<dbReference type="AlphaFoldDB" id="A0A9Q1IDI4"/>
<evidence type="ECO:0000256" key="1">
    <source>
        <dbReference type="SAM" id="Coils"/>
    </source>
</evidence>
<feature type="region of interest" description="Disordered" evidence="2">
    <location>
        <begin position="688"/>
        <end position="749"/>
    </location>
</feature>
<keyword evidence="1" id="KW-0175">Coiled coil</keyword>
<dbReference type="EMBL" id="JAINUF010000020">
    <property type="protein sequence ID" value="KAJ8335684.1"/>
    <property type="molecule type" value="Genomic_DNA"/>
</dbReference>
<feature type="compositionally biased region" description="Polar residues" evidence="2">
    <location>
        <begin position="1044"/>
        <end position="1072"/>
    </location>
</feature>
<feature type="compositionally biased region" description="Low complexity" evidence="2">
    <location>
        <begin position="735"/>
        <end position="749"/>
    </location>
</feature>
<dbReference type="Gene3D" id="1.20.58.2220">
    <property type="entry name" value="Formin, FH2 domain"/>
    <property type="match status" value="1"/>
</dbReference>
<evidence type="ECO:0000256" key="2">
    <source>
        <dbReference type="SAM" id="MobiDB-lite"/>
    </source>
</evidence>
<protein>
    <recommendedName>
        <fullName evidence="3">FH2 domain-containing protein</fullName>
    </recommendedName>
</protein>
<feature type="region of interest" description="Disordered" evidence="2">
    <location>
        <begin position="876"/>
        <end position="907"/>
    </location>
</feature>
<dbReference type="Proteomes" id="UP001152622">
    <property type="component" value="Chromosome 20"/>
</dbReference>
<dbReference type="OrthoDB" id="26518at2759"/>
<dbReference type="PROSITE" id="PS51444">
    <property type="entry name" value="FH2"/>
    <property type="match status" value="1"/>
</dbReference>
<feature type="compositionally biased region" description="Polar residues" evidence="2">
    <location>
        <begin position="834"/>
        <end position="844"/>
    </location>
</feature>
<sequence length="1181" mass="129983">MHVMNSPSLANEREGCGAEDLLPGSVAPPTMATVPGDGPAPPPPPPPPSFPPPPPPPPPGVGNGPRKKRRVRSFFWKTIPEEKVRGKPNIWTLAVRQQQYQIDVRTVEELFGQQEEVRSAPPAGCRPPSGRPTRGGSLKETKEEISILDSKRGMNVGIFLKQFKRSHQSIIEDVRFGNGKPYGSGPLKELLKLLPESEELRKLRAFKGSASKLTFVDSFMYLLIQVPSFEVRIEAMVLKEEFSPSCSVMSHEIDVIRDATKELMTCEELHAVLHLVLQAGNIMNAGGYAGNAVGFKLSSLLSLADTKANKPGMNLLHFVALEAQKKDESLLKFPEKLQHVQSAVRISVENIEAEFQSLYVRTRALEEKIQRDSELQVQLDQFLQSATRMLQDLKKRRLDLRYEGNALIDFFCEDKDAFKLDDCFRIFQDFCLKFKKAVKDNLERKLKEAARQQRLLELEEKRIAWGRAGREQGGCFGRSSSENDVQTLTKEGLLDFLQRPHSPLGRSASARRHRSAAAADHQLQSYLELFGADDPAKFSSLPRPGRPHHRRTAAWLLSQDDNRELGPKYLLSCGKQVTSPGCDTDPISPLARPSAYFSNNNNDEEEHEDPRVNDNELTTVSEGGLALRADHNSVFQREAGTGVGQININLERCALVPGLQNFDLLSTINNNNDDTRLVDPRAVVVTDLERQRDPPKTLVLDTPPSSRSLGRGRDPRTAWDYRMSSPQKEEEEDTSTVSSTTCDTPLPLDTPVSNRKPIFYILDCTDTDCSVTLDLSEMENSPIRREGIDGNTTLDANGRSFPKGPSSLSSNLESASTSETSASKSASTNEPLASKSTFTDEQQESASHVAVSVCPSSADGEEVACDICDTPVDKLAEEAPGPIKSPQSIHAKTKMASKNPTAARANTTGRLARTRASMENQNMRKVVPLVKLARSGSGARRVDRPPGYESTEPRRPLRDQSAPARRGERTARAARNSSLPPEECKAQRVSQVGGGGDVVSRWARDQTPHKPSFWKPSAKPVRNPPKPPPEEKMCRSTLRALAQAATSEGGTLQVPANSSLPSFARNTVASSSRTKKDLVTTTTDSTPSTPSKSSTLGRTGSLRHAVNTAPPADEQHMARDKEKLPDSLRRVQSVRASSRSGQRAETPPPGRERSRKSSTFSEKSVVSKDSSSSKNLKPTWK</sequence>
<dbReference type="SMART" id="SM00498">
    <property type="entry name" value="FH2"/>
    <property type="match status" value="1"/>
</dbReference>
<evidence type="ECO:0000313" key="4">
    <source>
        <dbReference type="EMBL" id="KAJ8335684.1"/>
    </source>
</evidence>
<gene>
    <name evidence="4" type="ORF">SKAU_G00390260</name>
</gene>
<comment type="caution">
    <text evidence="4">The sequence shown here is derived from an EMBL/GenBank/DDBJ whole genome shotgun (WGS) entry which is preliminary data.</text>
</comment>
<feature type="compositionally biased region" description="Low complexity" evidence="2">
    <location>
        <begin position="1130"/>
        <end position="1144"/>
    </location>
</feature>
<feature type="region of interest" description="Disordered" evidence="2">
    <location>
        <begin position="581"/>
        <end position="615"/>
    </location>
</feature>
<feature type="region of interest" description="Disordered" evidence="2">
    <location>
        <begin position="782"/>
        <end position="844"/>
    </location>
</feature>
<dbReference type="SUPFAM" id="SSF101447">
    <property type="entry name" value="Formin homology 2 domain (FH2 domain)"/>
    <property type="match status" value="1"/>
</dbReference>
<feature type="compositionally biased region" description="Polar residues" evidence="2">
    <location>
        <begin position="885"/>
        <end position="907"/>
    </location>
</feature>
<feature type="compositionally biased region" description="Pro residues" evidence="2">
    <location>
        <begin position="38"/>
        <end position="60"/>
    </location>
</feature>
<organism evidence="4 5">
    <name type="scientific">Synaphobranchus kaupii</name>
    <name type="common">Kaup's arrowtooth eel</name>
    <dbReference type="NCBI Taxonomy" id="118154"/>
    <lineage>
        <taxon>Eukaryota</taxon>
        <taxon>Metazoa</taxon>
        <taxon>Chordata</taxon>
        <taxon>Craniata</taxon>
        <taxon>Vertebrata</taxon>
        <taxon>Euteleostomi</taxon>
        <taxon>Actinopterygii</taxon>
        <taxon>Neopterygii</taxon>
        <taxon>Teleostei</taxon>
        <taxon>Anguilliformes</taxon>
        <taxon>Synaphobranchidae</taxon>
        <taxon>Synaphobranchus</taxon>
    </lineage>
</organism>
<feature type="region of interest" description="Disordered" evidence="2">
    <location>
        <begin position="1"/>
        <end position="67"/>
    </location>
</feature>
<feature type="compositionally biased region" description="Low complexity" evidence="2">
    <location>
        <begin position="1161"/>
        <end position="1174"/>
    </location>
</feature>
<feature type="compositionally biased region" description="Low complexity" evidence="2">
    <location>
        <begin position="806"/>
        <end position="830"/>
    </location>
</feature>
<dbReference type="Pfam" id="PF02181">
    <property type="entry name" value="FH2"/>
    <property type="match status" value="1"/>
</dbReference>
<reference evidence="4" key="1">
    <citation type="journal article" date="2023" name="Science">
        <title>Genome structures resolve the early diversification of teleost fishes.</title>
        <authorList>
            <person name="Parey E."/>
            <person name="Louis A."/>
            <person name="Montfort J."/>
            <person name="Bouchez O."/>
            <person name="Roques C."/>
            <person name="Iampietro C."/>
            <person name="Lluch J."/>
            <person name="Castinel A."/>
            <person name="Donnadieu C."/>
            <person name="Desvignes T."/>
            <person name="Floi Bucao C."/>
            <person name="Jouanno E."/>
            <person name="Wen M."/>
            <person name="Mejri S."/>
            <person name="Dirks R."/>
            <person name="Jansen H."/>
            <person name="Henkel C."/>
            <person name="Chen W.J."/>
            <person name="Zahm M."/>
            <person name="Cabau C."/>
            <person name="Klopp C."/>
            <person name="Thompson A.W."/>
            <person name="Robinson-Rechavi M."/>
            <person name="Braasch I."/>
            <person name="Lecointre G."/>
            <person name="Bobe J."/>
            <person name="Postlethwait J.H."/>
            <person name="Berthelot C."/>
            <person name="Roest Crollius H."/>
            <person name="Guiguen Y."/>
        </authorList>
    </citation>
    <scope>NUCLEOTIDE SEQUENCE</scope>
    <source>
        <strain evidence="4">WJC10195</strain>
    </source>
</reference>
<feature type="coiled-coil region" evidence="1">
    <location>
        <begin position="432"/>
        <end position="462"/>
    </location>
</feature>
<dbReference type="PANTHER" id="PTHR46345:SF11">
    <property type="entry name" value="FORMIN-J-LIKE"/>
    <property type="match status" value="1"/>
</dbReference>
<name>A0A9Q1IDI4_SYNKA</name>
<dbReference type="PANTHER" id="PTHR46345">
    <property type="entry name" value="INVERTED FORMIN-2"/>
    <property type="match status" value="1"/>
</dbReference>
<feature type="compositionally biased region" description="Basic and acidic residues" evidence="2">
    <location>
        <begin position="940"/>
        <end position="958"/>
    </location>
</feature>
<dbReference type="InterPro" id="IPR015425">
    <property type="entry name" value="FH2_Formin"/>
</dbReference>
<evidence type="ECO:0000259" key="3">
    <source>
        <dbReference type="PROSITE" id="PS51444"/>
    </source>
</evidence>
<dbReference type="InterPro" id="IPR042201">
    <property type="entry name" value="FH2_Formin_sf"/>
</dbReference>
<feature type="compositionally biased region" description="Basic and acidic residues" evidence="2">
    <location>
        <begin position="1113"/>
        <end position="1129"/>
    </location>
</feature>
<feature type="region of interest" description="Disordered" evidence="2">
    <location>
        <begin position="930"/>
        <end position="1181"/>
    </location>
</feature>
<proteinExistence type="predicted"/>